<keyword evidence="8 10" id="KW-0472">Membrane</keyword>
<reference evidence="12 13" key="1">
    <citation type="submission" date="2019-02" db="EMBL/GenBank/DDBJ databases">
        <title>Genomic Encyclopedia of Type Strains, Phase IV (KMG-IV): sequencing the most valuable type-strain genomes for metagenomic binning, comparative biology and taxonomic classification.</title>
        <authorList>
            <person name="Goeker M."/>
        </authorList>
    </citation>
    <scope>NUCLEOTIDE SEQUENCE [LARGE SCALE GENOMIC DNA]</scope>
    <source>
        <strain evidence="12 13">DSM 10617</strain>
    </source>
</reference>
<sequence length="503" mass="55443">MSTASATSIRTEPRGVRALRRQLLLLAVLPLLASLLLIALAVRHQTQELVRSERELVESAYMSSKKNELKRSVDLALSVIQPLYDTGRHDEAIQAEAKRLLRSLDNGGGDQYFFAYRFDGECLVLPPQPHLVGQNLWEIRDRDGRPVVQSLIAKAREGSGYFQYVWNKPSLRAEVPKLGYVVGLPRWGWMMGSGIYLDDVGITLRELEQRAHANIWTTMAWITAIALLGIALVGGCALVLNLNGARAADAQLQLMARQVVQSQEAERAHLSRELHDGTGQTLVSIKLLMDSAIGQLRRLGPEGAPATLDKARDRIEDALGEIRTLSHRLRPPLLDTFGLPAALRHLGEEFAEHADLAFFLRERGPAIDLPDEIKTVLFRVTQEALTNIQRHARASRVDLRLVNSASGLRLTVQDDGVGYDAEALRDDPRRGIGLRNMHERLASIGGQLRMQSRPGTTRVIADVPRAAIRRFAPPAGVAGDAAGVTSHTSHTSTRLADAHRSGR</sequence>
<dbReference type="InterPro" id="IPR033480">
    <property type="entry name" value="sCache_2"/>
</dbReference>
<dbReference type="InterPro" id="IPR050482">
    <property type="entry name" value="Sensor_HK_TwoCompSys"/>
</dbReference>
<evidence type="ECO:0000313" key="13">
    <source>
        <dbReference type="Proteomes" id="UP000293433"/>
    </source>
</evidence>
<evidence type="ECO:0000313" key="12">
    <source>
        <dbReference type="EMBL" id="RZS56856.1"/>
    </source>
</evidence>
<keyword evidence="2" id="KW-1003">Cell membrane</keyword>
<evidence type="ECO:0000259" key="11">
    <source>
        <dbReference type="PROSITE" id="PS50109"/>
    </source>
</evidence>
<keyword evidence="5 12" id="KW-0418">Kinase</keyword>
<dbReference type="Gene3D" id="1.20.5.1930">
    <property type="match status" value="1"/>
</dbReference>
<evidence type="ECO:0000256" key="2">
    <source>
        <dbReference type="ARBA" id="ARBA00022475"/>
    </source>
</evidence>
<feature type="domain" description="Histidine kinase" evidence="11">
    <location>
        <begin position="377"/>
        <end position="467"/>
    </location>
</feature>
<keyword evidence="13" id="KW-1185">Reference proteome</keyword>
<dbReference type="Proteomes" id="UP000293433">
    <property type="component" value="Unassembled WGS sequence"/>
</dbReference>
<dbReference type="OrthoDB" id="9797605at2"/>
<accession>A0A4Q7LPZ7</accession>
<keyword evidence="3" id="KW-0808">Transferase</keyword>
<evidence type="ECO:0000256" key="3">
    <source>
        <dbReference type="ARBA" id="ARBA00022679"/>
    </source>
</evidence>
<evidence type="ECO:0000256" key="8">
    <source>
        <dbReference type="ARBA" id="ARBA00023136"/>
    </source>
</evidence>
<proteinExistence type="predicted"/>
<dbReference type="InterPro" id="IPR005467">
    <property type="entry name" value="His_kinase_dom"/>
</dbReference>
<gene>
    <name evidence="12" type="ORF">EV685_1411</name>
</gene>
<dbReference type="SMART" id="SM01049">
    <property type="entry name" value="Cache_2"/>
    <property type="match status" value="1"/>
</dbReference>
<dbReference type="Pfam" id="PF07730">
    <property type="entry name" value="HisKA_3"/>
    <property type="match status" value="1"/>
</dbReference>
<dbReference type="Gene3D" id="3.30.450.20">
    <property type="entry name" value="PAS domain"/>
    <property type="match status" value="1"/>
</dbReference>
<dbReference type="GO" id="GO:0046983">
    <property type="term" value="F:protein dimerization activity"/>
    <property type="evidence" value="ECO:0007669"/>
    <property type="project" value="InterPro"/>
</dbReference>
<dbReference type="SUPFAM" id="SSF55874">
    <property type="entry name" value="ATPase domain of HSP90 chaperone/DNA topoisomerase II/histidine kinase"/>
    <property type="match status" value="1"/>
</dbReference>
<dbReference type="PROSITE" id="PS50109">
    <property type="entry name" value="HIS_KIN"/>
    <property type="match status" value="1"/>
</dbReference>
<feature type="transmembrane region" description="Helical" evidence="10">
    <location>
        <begin position="219"/>
        <end position="242"/>
    </location>
</feature>
<dbReference type="InterPro" id="IPR036890">
    <property type="entry name" value="HATPase_C_sf"/>
</dbReference>
<evidence type="ECO:0000256" key="5">
    <source>
        <dbReference type="ARBA" id="ARBA00022777"/>
    </source>
</evidence>
<dbReference type="InterPro" id="IPR003594">
    <property type="entry name" value="HATPase_dom"/>
</dbReference>
<keyword evidence="7" id="KW-0902">Two-component regulatory system</keyword>
<dbReference type="AlphaFoldDB" id="A0A4Q7LPZ7"/>
<dbReference type="RefSeq" id="WP_130481277.1">
    <property type="nucleotide sequence ID" value="NZ_SGWV01000008.1"/>
</dbReference>
<protein>
    <submittedName>
        <fullName evidence="12">Two-component system NarL family sensor kinase</fullName>
    </submittedName>
</protein>
<keyword evidence="4 10" id="KW-0812">Transmembrane</keyword>
<evidence type="ECO:0000256" key="10">
    <source>
        <dbReference type="SAM" id="Phobius"/>
    </source>
</evidence>
<dbReference type="Pfam" id="PF02518">
    <property type="entry name" value="HATPase_c"/>
    <property type="match status" value="1"/>
</dbReference>
<dbReference type="EMBL" id="SGWV01000008">
    <property type="protein sequence ID" value="RZS56856.1"/>
    <property type="molecule type" value="Genomic_DNA"/>
</dbReference>
<evidence type="ECO:0000256" key="4">
    <source>
        <dbReference type="ARBA" id="ARBA00022692"/>
    </source>
</evidence>
<dbReference type="InterPro" id="IPR011712">
    <property type="entry name" value="Sig_transdc_His_kin_sub3_dim/P"/>
</dbReference>
<dbReference type="Gene3D" id="3.30.565.10">
    <property type="entry name" value="Histidine kinase-like ATPase, C-terminal domain"/>
    <property type="match status" value="1"/>
</dbReference>
<evidence type="ECO:0000256" key="1">
    <source>
        <dbReference type="ARBA" id="ARBA00004651"/>
    </source>
</evidence>
<dbReference type="GO" id="GO:0000155">
    <property type="term" value="F:phosphorelay sensor kinase activity"/>
    <property type="evidence" value="ECO:0007669"/>
    <property type="project" value="InterPro"/>
</dbReference>
<dbReference type="SMART" id="SM00387">
    <property type="entry name" value="HATPase_c"/>
    <property type="match status" value="1"/>
</dbReference>
<feature type="compositionally biased region" description="Low complexity" evidence="9">
    <location>
        <begin position="474"/>
        <end position="484"/>
    </location>
</feature>
<comment type="caution">
    <text evidence="12">The sequence shown here is derived from an EMBL/GenBank/DDBJ whole genome shotgun (WGS) entry which is preliminary data.</text>
</comment>
<dbReference type="CDD" id="cd16917">
    <property type="entry name" value="HATPase_UhpB-NarQ-NarX-like"/>
    <property type="match status" value="1"/>
</dbReference>
<comment type="subcellular location">
    <subcellularLocation>
        <location evidence="1">Cell membrane</location>
        <topology evidence="1">Multi-pass membrane protein</topology>
    </subcellularLocation>
</comment>
<feature type="region of interest" description="Disordered" evidence="9">
    <location>
        <begin position="474"/>
        <end position="503"/>
    </location>
</feature>
<feature type="compositionally biased region" description="Polar residues" evidence="9">
    <location>
        <begin position="485"/>
        <end position="494"/>
    </location>
</feature>
<keyword evidence="6 10" id="KW-1133">Transmembrane helix</keyword>
<dbReference type="PANTHER" id="PTHR24421">
    <property type="entry name" value="NITRATE/NITRITE SENSOR PROTEIN NARX-RELATED"/>
    <property type="match status" value="1"/>
</dbReference>
<evidence type="ECO:0000256" key="7">
    <source>
        <dbReference type="ARBA" id="ARBA00023012"/>
    </source>
</evidence>
<dbReference type="GO" id="GO:0005886">
    <property type="term" value="C:plasma membrane"/>
    <property type="evidence" value="ECO:0007669"/>
    <property type="project" value="UniProtKB-SubCell"/>
</dbReference>
<name>A0A4Q7LPZ7_9BURK</name>
<dbReference type="Pfam" id="PF17200">
    <property type="entry name" value="sCache_2"/>
    <property type="match status" value="1"/>
</dbReference>
<evidence type="ECO:0000256" key="9">
    <source>
        <dbReference type="SAM" id="MobiDB-lite"/>
    </source>
</evidence>
<organism evidence="12 13">
    <name type="scientific">Sphaerotilus mobilis</name>
    <dbReference type="NCBI Taxonomy" id="47994"/>
    <lineage>
        <taxon>Bacteria</taxon>
        <taxon>Pseudomonadati</taxon>
        <taxon>Pseudomonadota</taxon>
        <taxon>Betaproteobacteria</taxon>
        <taxon>Burkholderiales</taxon>
        <taxon>Sphaerotilaceae</taxon>
        <taxon>Sphaerotilus</taxon>
    </lineage>
</organism>
<evidence type="ECO:0000256" key="6">
    <source>
        <dbReference type="ARBA" id="ARBA00022989"/>
    </source>
</evidence>